<name>A0A7C3Z066_9BACT</name>
<dbReference type="PANTHER" id="PTHR43883">
    <property type="entry name" value="SLR0207 PROTEIN"/>
    <property type="match status" value="1"/>
</dbReference>
<proteinExistence type="predicted"/>
<accession>A0A7C3Z066</accession>
<dbReference type="Pfam" id="PF13671">
    <property type="entry name" value="AAA_33"/>
    <property type="match status" value="1"/>
</dbReference>
<comment type="caution">
    <text evidence="1">The sequence shown here is derived from an EMBL/GenBank/DDBJ whole genome shotgun (WGS) entry which is preliminary data.</text>
</comment>
<protein>
    <recommendedName>
        <fullName evidence="2">Adenylyl-sulfate kinase</fullName>
    </recommendedName>
</protein>
<gene>
    <name evidence="1" type="ORF">ENW96_00345</name>
</gene>
<dbReference type="Gene3D" id="3.40.50.300">
    <property type="entry name" value="P-loop containing nucleotide triphosphate hydrolases"/>
    <property type="match status" value="1"/>
</dbReference>
<dbReference type="AlphaFoldDB" id="A0A7C3Z066"/>
<dbReference type="EMBL" id="DTMF01000010">
    <property type="protein sequence ID" value="HGF32825.1"/>
    <property type="molecule type" value="Genomic_DNA"/>
</dbReference>
<dbReference type="SUPFAM" id="SSF52540">
    <property type="entry name" value="P-loop containing nucleoside triphosphate hydrolases"/>
    <property type="match status" value="1"/>
</dbReference>
<dbReference type="InterPro" id="IPR027417">
    <property type="entry name" value="P-loop_NTPase"/>
</dbReference>
<sequence length="189" mass="20873">MDRVLVVIFGLMGVGKTTVAQALGQARGWPVIHSDTVRKALAGLSPTTPARYGFGQGIYSEDFSRRTYAEMRRQARELLARGVSGVILDGSYKSARERAQVRELARDQAAAAVFVYCQCPREVVRARLLKRQENRRAISDGRLELLDLQAEDFEPPSEADQPLLRLDTGGNLEQALGEIKQFLEGLGIA</sequence>
<dbReference type="InterPro" id="IPR052732">
    <property type="entry name" value="Cell-binding_unc_protein"/>
</dbReference>
<organism evidence="1">
    <name type="scientific">Desulfobacca acetoxidans</name>
    <dbReference type="NCBI Taxonomy" id="60893"/>
    <lineage>
        <taxon>Bacteria</taxon>
        <taxon>Pseudomonadati</taxon>
        <taxon>Thermodesulfobacteriota</taxon>
        <taxon>Desulfobaccia</taxon>
        <taxon>Desulfobaccales</taxon>
        <taxon>Desulfobaccaceae</taxon>
        <taxon>Desulfobacca</taxon>
    </lineage>
</organism>
<evidence type="ECO:0000313" key="1">
    <source>
        <dbReference type="EMBL" id="HGF32825.1"/>
    </source>
</evidence>
<dbReference type="PANTHER" id="PTHR43883:SF1">
    <property type="entry name" value="GLUCONOKINASE"/>
    <property type="match status" value="1"/>
</dbReference>
<evidence type="ECO:0008006" key="2">
    <source>
        <dbReference type="Google" id="ProtNLM"/>
    </source>
</evidence>
<reference evidence="1" key="1">
    <citation type="journal article" date="2020" name="mSystems">
        <title>Genome- and Community-Level Interaction Insights into Carbon Utilization and Element Cycling Functions of Hydrothermarchaeota in Hydrothermal Sediment.</title>
        <authorList>
            <person name="Zhou Z."/>
            <person name="Liu Y."/>
            <person name="Xu W."/>
            <person name="Pan J."/>
            <person name="Luo Z.H."/>
            <person name="Li M."/>
        </authorList>
    </citation>
    <scope>NUCLEOTIDE SEQUENCE [LARGE SCALE GENOMIC DNA]</scope>
    <source>
        <strain evidence="1">SpSt-897</strain>
    </source>
</reference>